<protein>
    <submittedName>
        <fullName evidence="1">Uncharacterized protein</fullName>
    </submittedName>
</protein>
<gene>
    <name evidence="1" type="ORF">GCM10022233_61790</name>
</gene>
<comment type="caution">
    <text evidence="1">The sequence shown here is derived from an EMBL/GenBank/DDBJ whole genome shotgun (WGS) entry which is preliminary data.</text>
</comment>
<accession>A0ABP7VV41</accession>
<proteinExistence type="predicted"/>
<organism evidence="1 2">
    <name type="scientific">Streptomyces shaanxiensis</name>
    <dbReference type="NCBI Taxonomy" id="653357"/>
    <lineage>
        <taxon>Bacteria</taxon>
        <taxon>Bacillati</taxon>
        <taxon>Actinomycetota</taxon>
        <taxon>Actinomycetes</taxon>
        <taxon>Kitasatosporales</taxon>
        <taxon>Streptomycetaceae</taxon>
        <taxon>Streptomyces</taxon>
    </lineage>
</organism>
<sequence length="62" mass="7055">MLRTAFSACTARWPGPRVHLRETVRRRERPNALVATRPKPFAPDVGRTLMISPQVSIVRPYA</sequence>
<dbReference type="Proteomes" id="UP001499984">
    <property type="component" value="Unassembled WGS sequence"/>
</dbReference>
<keyword evidence="2" id="KW-1185">Reference proteome</keyword>
<evidence type="ECO:0000313" key="2">
    <source>
        <dbReference type="Proteomes" id="UP001499984"/>
    </source>
</evidence>
<evidence type="ECO:0000313" key="1">
    <source>
        <dbReference type="EMBL" id="GAA4075183.1"/>
    </source>
</evidence>
<name>A0ABP7VV41_9ACTN</name>
<dbReference type="EMBL" id="BAAAZY010000019">
    <property type="protein sequence ID" value="GAA4075183.1"/>
    <property type="molecule type" value="Genomic_DNA"/>
</dbReference>
<reference evidence="2" key="1">
    <citation type="journal article" date="2019" name="Int. J. Syst. Evol. Microbiol.">
        <title>The Global Catalogue of Microorganisms (GCM) 10K type strain sequencing project: providing services to taxonomists for standard genome sequencing and annotation.</title>
        <authorList>
            <consortium name="The Broad Institute Genomics Platform"/>
            <consortium name="The Broad Institute Genome Sequencing Center for Infectious Disease"/>
            <person name="Wu L."/>
            <person name="Ma J."/>
        </authorList>
    </citation>
    <scope>NUCLEOTIDE SEQUENCE [LARGE SCALE GENOMIC DNA]</scope>
    <source>
        <strain evidence="2">JCM 16925</strain>
    </source>
</reference>